<keyword evidence="6" id="KW-0411">Iron-sulfur</keyword>
<dbReference type="InterPro" id="IPR009051">
    <property type="entry name" value="Helical_ferredxn"/>
</dbReference>
<dbReference type="PANTHER" id="PTHR43551">
    <property type="entry name" value="FUMARATE REDUCTASE IRON-SULFUR SUBUNIT"/>
    <property type="match status" value="1"/>
</dbReference>
<dbReference type="InterPro" id="IPR004017">
    <property type="entry name" value="Cys_rich_dom"/>
</dbReference>
<feature type="domain" description="4Fe-4S ferredoxin-type" evidence="7">
    <location>
        <begin position="22"/>
        <end position="50"/>
    </location>
</feature>
<gene>
    <name evidence="8" type="ORF">H8S64_16430</name>
</gene>
<dbReference type="SUPFAM" id="SSF46548">
    <property type="entry name" value="alpha-helical ferredoxin"/>
    <property type="match status" value="1"/>
</dbReference>
<dbReference type="PANTHER" id="PTHR43551:SF1">
    <property type="entry name" value="HETERODISULFIDE REDUCTASE"/>
    <property type="match status" value="1"/>
</dbReference>
<evidence type="ECO:0000256" key="2">
    <source>
        <dbReference type="ARBA" id="ARBA00022485"/>
    </source>
</evidence>
<keyword evidence="4" id="KW-0249">Electron transport</keyword>
<dbReference type="Proteomes" id="UP000646484">
    <property type="component" value="Unassembled WGS sequence"/>
</dbReference>
<sequence length="439" mass="49059">MNNITNEQKAKALAVLDKTNDSKLETHLNSCVRCGLCADSCMYYLTMKESKFIPARKVDLVSSIYRRYRTWQGAAFPKLFRARELNRETCDEMIDSLFGACTMCGRCVKHCSIGVDIPFVVKKGREMLAEMGMVPKTLQSTVDAAVNTGNNMAIPTEEFVDTIQWMEEELQDEMEDPKAGLFLDRTDKNVFYTVNPREPKFFPLSIAAMGKVFYAAGEDWTLSSKYYDVTNYGYFNGNNAEATQIARNLYDEIHKLNCKRLVLGECGHGSRAMRWEGPNYLKTKYDFDTITVVELIGEYIRGGRIKLDKTLNDKVVTIHDPCNLVRNGGLLDEIRFVVNAAAAHVVEMTPYGTDNFCCGGGGGALAMSEYNERRLKIGKVKADQITATGAQIVVTPCHNCVDQLTQINHTYNLGITIKTVAELVADALIIENGELKIGN</sequence>
<accession>A0ABR7D5V2</accession>
<evidence type="ECO:0000313" key="8">
    <source>
        <dbReference type="EMBL" id="MBC5622680.1"/>
    </source>
</evidence>
<keyword evidence="5" id="KW-0408">Iron</keyword>
<comment type="caution">
    <text evidence="8">The sequence shown here is derived from an EMBL/GenBank/DDBJ whole genome shotgun (WGS) entry which is preliminary data.</text>
</comment>
<evidence type="ECO:0000313" key="9">
    <source>
        <dbReference type="Proteomes" id="UP000646484"/>
    </source>
</evidence>
<dbReference type="Pfam" id="PF13183">
    <property type="entry name" value="Fer4_8"/>
    <property type="match status" value="1"/>
</dbReference>
<reference evidence="8 9" key="1">
    <citation type="submission" date="2020-08" db="EMBL/GenBank/DDBJ databases">
        <title>Genome public.</title>
        <authorList>
            <person name="Liu C."/>
            <person name="Sun Q."/>
        </authorList>
    </citation>
    <scope>NUCLEOTIDE SEQUENCE [LARGE SCALE GENOMIC DNA]</scope>
    <source>
        <strain evidence="8 9">NSJ-56</strain>
    </source>
</reference>
<dbReference type="InterPro" id="IPR017896">
    <property type="entry name" value="4Fe4S_Fe-S-bd"/>
</dbReference>
<dbReference type="Pfam" id="PF02754">
    <property type="entry name" value="CCG"/>
    <property type="match status" value="1"/>
</dbReference>
<keyword evidence="3" id="KW-0479">Metal-binding</keyword>
<keyword evidence="1" id="KW-0813">Transport</keyword>
<keyword evidence="2" id="KW-0004">4Fe-4S</keyword>
<evidence type="ECO:0000256" key="5">
    <source>
        <dbReference type="ARBA" id="ARBA00023004"/>
    </source>
</evidence>
<organism evidence="8 9">
    <name type="scientific">Butyricimonas hominis</name>
    <dbReference type="NCBI Taxonomy" id="2763032"/>
    <lineage>
        <taxon>Bacteria</taxon>
        <taxon>Pseudomonadati</taxon>
        <taxon>Bacteroidota</taxon>
        <taxon>Bacteroidia</taxon>
        <taxon>Bacteroidales</taxon>
        <taxon>Odoribacteraceae</taxon>
        <taxon>Butyricimonas</taxon>
    </lineage>
</organism>
<proteinExistence type="predicted"/>
<dbReference type="Gene3D" id="1.10.1060.10">
    <property type="entry name" value="Alpha-helical ferredoxin"/>
    <property type="match status" value="1"/>
</dbReference>
<evidence type="ECO:0000256" key="6">
    <source>
        <dbReference type="ARBA" id="ARBA00023014"/>
    </source>
</evidence>
<evidence type="ECO:0000256" key="3">
    <source>
        <dbReference type="ARBA" id="ARBA00022723"/>
    </source>
</evidence>
<evidence type="ECO:0000256" key="1">
    <source>
        <dbReference type="ARBA" id="ARBA00022448"/>
    </source>
</evidence>
<dbReference type="EMBL" id="JACOOH010000007">
    <property type="protein sequence ID" value="MBC5622680.1"/>
    <property type="molecule type" value="Genomic_DNA"/>
</dbReference>
<dbReference type="PROSITE" id="PS51379">
    <property type="entry name" value="4FE4S_FER_2"/>
    <property type="match status" value="1"/>
</dbReference>
<name>A0ABR7D5V2_9BACT</name>
<evidence type="ECO:0000256" key="4">
    <source>
        <dbReference type="ARBA" id="ARBA00022982"/>
    </source>
</evidence>
<evidence type="ECO:0000259" key="7">
    <source>
        <dbReference type="PROSITE" id="PS51379"/>
    </source>
</evidence>
<keyword evidence="9" id="KW-1185">Reference proteome</keyword>
<protein>
    <submittedName>
        <fullName evidence="8">(Fe-S)-binding protein</fullName>
    </submittedName>
</protein>